<keyword evidence="6" id="KW-0653">Protein transport</keyword>
<feature type="domain" description="AAA+ ATPase" evidence="11">
    <location>
        <begin position="157"/>
        <end position="338"/>
    </location>
</feature>
<dbReference type="Pfam" id="PF18269">
    <property type="entry name" value="T3SS_ATPase_C"/>
    <property type="match status" value="1"/>
</dbReference>
<dbReference type="EMBL" id="JSYZ01000009">
    <property type="protein sequence ID" value="KPA90815.1"/>
    <property type="molecule type" value="Genomic_DNA"/>
</dbReference>
<dbReference type="GO" id="GO:0005524">
    <property type="term" value="F:ATP binding"/>
    <property type="evidence" value="ECO:0007669"/>
    <property type="project" value="UniProtKB-KW"/>
</dbReference>
<reference evidence="12 13" key="1">
    <citation type="journal article" date="2015" name="PLoS ONE">
        <title>Rice-Infecting Pseudomonas Genomes Are Highly Accessorized and Harbor Multiple Putative Virulence Mechanisms to Cause Sheath Brown Rot.</title>
        <authorList>
            <person name="Quibod I.L."/>
            <person name="Grande G."/>
            <person name="Oreiro E.G."/>
            <person name="Borja F.N."/>
            <person name="Dossa G.S."/>
            <person name="Mauleon R."/>
            <person name="Cruz C.V."/>
            <person name="Oliva R."/>
        </authorList>
    </citation>
    <scope>NUCLEOTIDE SEQUENCE [LARGE SCALE GENOMIC DNA]</scope>
    <source>
        <strain evidence="12 13">IRRI 6609</strain>
    </source>
</reference>
<keyword evidence="13" id="KW-1185">Reference proteome</keyword>
<evidence type="ECO:0000256" key="2">
    <source>
        <dbReference type="ARBA" id="ARBA00022448"/>
    </source>
</evidence>
<dbReference type="InterPro" id="IPR000194">
    <property type="entry name" value="ATPase_F1/V1/A1_a/bsu_nucl-bd"/>
</dbReference>
<evidence type="ECO:0000256" key="10">
    <source>
        <dbReference type="ARBA" id="ARBA00034006"/>
    </source>
</evidence>
<keyword evidence="5" id="KW-0067">ATP-binding</keyword>
<dbReference type="InterPro" id="IPR020003">
    <property type="entry name" value="ATPase_a/bsu_AS"/>
</dbReference>
<dbReference type="Proteomes" id="UP000037931">
    <property type="component" value="Unassembled WGS sequence"/>
</dbReference>
<dbReference type="InterPro" id="IPR050053">
    <property type="entry name" value="ATPase_alpha/beta_chains"/>
</dbReference>
<dbReference type="PANTHER" id="PTHR15184:SF9">
    <property type="entry name" value="SPI-1 TYPE 3 SECRETION SYSTEM ATPASE"/>
    <property type="match status" value="1"/>
</dbReference>
<dbReference type="NCBIfam" id="NF006012">
    <property type="entry name" value="PRK08149.1"/>
    <property type="match status" value="1"/>
</dbReference>
<dbReference type="InterPro" id="IPR040627">
    <property type="entry name" value="T3SS_ATPase_C"/>
</dbReference>
<dbReference type="GO" id="GO:0005737">
    <property type="term" value="C:cytoplasm"/>
    <property type="evidence" value="ECO:0007669"/>
    <property type="project" value="UniProtKB-SubCell"/>
</dbReference>
<comment type="similarity">
    <text evidence="8">Belongs to the ATPase alpha/beta chains family. T3SS ATPase subfamily.</text>
</comment>
<accession>A0A0M9GGQ3</accession>
<keyword evidence="4" id="KW-0547">Nucleotide-binding</keyword>
<dbReference type="PATRIC" id="fig|50340.43.peg.6271"/>
<comment type="subcellular location">
    <subcellularLocation>
        <location evidence="1">Cytoplasm</location>
    </subcellularLocation>
</comment>
<dbReference type="InterPro" id="IPR003593">
    <property type="entry name" value="AAA+_ATPase"/>
</dbReference>
<dbReference type="CDD" id="cd01426">
    <property type="entry name" value="ATP-synt_F1_V1_A1_AB_FliI_N"/>
    <property type="match status" value="1"/>
</dbReference>
<dbReference type="EC" id="7.4.2.8" evidence="9"/>
<name>A0A0M9GGQ3_9PSED</name>
<dbReference type="PANTHER" id="PTHR15184">
    <property type="entry name" value="ATP SYNTHASE"/>
    <property type="match status" value="1"/>
</dbReference>
<evidence type="ECO:0000256" key="4">
    <source>
        <dbReference type="ARBA" id="ARBA00022741"/>
    </source>
</evidence>
<dbReference type="STRING" id="50340.PF66_02884"/>
<comment type="caution">
    <text evidence="12">The sequence shown here is derived from an EMBL/GenBank/DDBJ whole genome shotgun (WGS) entry which is preliminary data.</text>
</comment>
<evidence type="ECO:0000256" key="5">
    <source>
        <dbReference type="ARBA" id="ARBA00022840"/>
    </source>
</evidence>
<keyword evidence="12" id="KW-0378">Hydrolase</keyword>
<dbReference type="GO" id="GO:0008564">
    <property type="term" value="F:protein-exporting ATPase activity"/>
    <property type="evidence" value="ECO:0007669"/>
    <property type="project" value="UniProtKB-EC"/>
</dbReference>
<protein>
    <recommendedName>
        <fullName evidence="9">protein-secreting ATPase</fullName>
        <ecNumber evidence="9">7.4.2.8</ecNumber>
    </recommendedName>
</protein>
<dbReference type="GO" id="GO:0016887">
    <property type="term" value="F:ATP hydrolysis activity"/>
    <property type="evidence" value="ECO:0007669"/>
    <property type="project" value="InterPro"/>
</dbReference>
<dbReference type="FunFam" id="3.40.50.12240:FF:000002">
    <property type="entry name" value="Flagellum-specific ATP synthase FliI"/>
    <property type="match status" value="1"/>
</dbReference>
<evidence type="ECO:0000256" key="6">
    <source>
        <dbReference type="ARBA" id="ARBA00022927"/>
    </source>
</evidence>
<dbReference type="InterPro" id="IPR004100">
    <property type="entry name" value="ATPase_F1/V1/A1_a/bsu_N"/>
</dbReference>
<dbReference type="GO" id="GO:0030254">
    <property type="term" value="P:protein secretion by the type III secretion system"/>
    <property type="evidence" value="ECO:0007669"/>
    <property type="project" value="InterPro"/>
</dbReference>
<comment type="catalytic activity">
    <reaction evidence="10">
        <text>ATP + H2O + cellular proteinSide 1 = ADP + phosphate + cellular proteinSide 2.</text>
        <dbReference type="EC" id="7.4.2.8"/>
    </reaction>
</comment>
<dbReference type="GO" id="GO:0030257">
    <property type="term" value="C:type III protein secretion system complex"/>
    <property type="evidence" value="ECO:0007669"/>
    <property type="project" value="InterPro"/>
</dbReference>
<proteinExistence type="inferred from homology"/>
<dbReference type="CDD" id="cd01136">
    <property type="entry name" value="ATPase_flagellum-secretory_path_III"/>
    <property type="match status" value="1"/>
</dbReference>
<evidence type="ECO:0000256" key="3">
    <source>
        <dbReference type="ARBA" id="ARBA00022490"/>
    </source>
</evidence>
<evidence type="ECO:0000259" key="11">
    <source>
        <dbReference type="SMART" id="SM00382"/>
    </source>
</evidence>
<organism evidence="12 13">
    <name type="scientific">Pseudomonas asplenii</name>
    <dbReference type="NCBI Taxonomy" id="53407"/>
    <lineage>
        <taxon>Bacteria</taxon>
        <taxon>Pseudomonadati</taxon>
        <taxon>Pseudomonadota</taxon>
        <taxon>Gammaproteobacteria</taxon>
        <taxon>Pseudomonadales</taxon>
        <taxon>Pseudomonadaceae</taxon>
        <taxon>Pseudomonas</taxon>
    </lineage>
</organism>
<evidence type="ECO:0000256" key="7">
    <source>
        <dbReference type="ARBA" id="ARBA00022967"/>
    </source>
</evidence>
<evidence type="ECO:0000256" key="9">
    <source>
        <dbReference type="ARBA" id="ARBA00024382"/>
    </source>
</evidence>
<dbReference type="SMART" id="SM00382">
    <property type="entry name" value="AAA"/>
    <property type="match status" value="1"/>
</dbReference>
<dbReference type="PROSITE" id="PS00152">
    <property type="entry name" value="ATPASE_ALPHA_BETA"/>
    <property type="match status" value="1"/>
</dbReference>
<dbReference type="Pfam" id="PF00006">
    <property type="entry name" value="ATP-synt_ab"/>
    <property type="match status" value="1"/>
</dbReference>
<evidence type="ECO:0000313" key="12">
    <source>
        <dbReference type="EMBL" id="KPA90815.1"/>
    </source>
</evidence>
<dbReference type="InterPro" id="IPR005714">
    <property type="entry name" value="ATPase_T3SS_FliI/YscN"/>
</dbReference>
<dbReference type="SUPFAM" id="SSF52540">
    <property type="entry name" value="P-loop containing nucleoside triphosphate hydrolases"/>
    <property type="match status" value="1"/>
</dbReference>
<dbReference type="Pfam" id="PF02874">
    <property type="entry name" value="ATP-synt_ab_N"/>
    <property type="match status" value="1"/>
</dbReference>
<evidence type="ECO:0000313" key="13">
    <source>
        <dbReference type="Proteomes" id="UP000037931"/>
    </source>
</evidence>
<evidence type="ECO:0000256" key="8">
    <source>
        <dbReference type="ARBA" id="ARBA00024342"/>
    </source>
</evidence>
<gene>
    <name evidence="12" type="ORF">PF66_02884</name>
</gene>
<dbReference type="GO" id="GO:0046933">
    <property type="term" value="F:proton-transporting ATP synthase activity, rotational mechanism"/>
    <property type="evidence" value="ECO:0007669"/>
    <property type="project" value="TreeGrafter"/>
</dbReference>
<keyword evidence="2" id="KW-0813">Transport</keyword>
<dbReference type="InterPro" id="IPR027417">
    <property type="entry name" value="P-loop_NTPase"/>
</dbReference>
<evidence type="ECO:0000256" key="1">
    <source>
        <dbReference type="ARBA" id="ARBA00004496"/>
    </source>
</evidence>
<dbReference type="RefSeq" id="WP_193394205.1">
    <property type="nucleotide sequence ID" value="NZ_JSYZ01000009.1"/>
</dbReference>
<dbReference type="AlphaFoldDB" id="A0A0M9GGQ3"/>
<sequence>MPHHSPVSMLRLERRGAHPRRLSGPLIEAALHGVSIGEVCEVRRHWASTGLLARAQVIGFKPDVVVLSLLGEARGLSRESMIVPTGSTLRLYCSAGMLGSVLDARGAIVERLAPAAGFAGEDYPVDADPPSYRQRRPVSAPLITGVRAIDGLLTCGVGQRMGIFAAAGSGKTTLINMLISHAEADVFVIGLIGERGREVTEFIEHLRHSPRRARCVVVYATSDLSSVDRCNAALQATAVAEYFRDQGHCVVLLLDSLTRYARARRDLALAAGELPARRGYPASVFDALPRLLERPGHTAQGSITAYYTVLLESDDEPDPIAEEIRSILDGHIYLSRSLAAKGHFPAIDVLRSTSRVALQVTDEATRRLAIATRDVLARLEALQVFLDLGEYSPGADAANDQAMACRDDLYAWLRQAADQPSRADETLRSLHELIG</sequence>
<dbReference type="Gene3D" id="3.40.50.12240">
    <property type="match status" value="1"/>
</dbReference>
<keyword evidence="3" id="KW-0963">Cytoplasm</keyword>
<keyword evidence="7" id="KW-1278">Translocase</keyword>
<dbReference type="NCBIfam" id="TIGR01026">
    <property type="entry name" value="fliI_yscN"/>
    <property type="match status" value="1"/>
</dbReference>